<keyword evidence="9" id="KW-1185">Reference proteome</keyword>
<evidence type="ECO:0000256" key="4">
    <source>
        <dbReference type="ARBA" id="ARBA00022989"/>
    </source>
</evidence>
<dbReference type="FunCoup" id="A0A402D039">
    <property type="interactions" value="372"/>
</dbReference>
<dbReference type="PROSITE" id="PS50850">
    <property type="entry name" value="MFS"/>
    <property type="match status" value="1"/>
</dbReference>
<evidence type="ECO:0000313" key="9">
    <source>
        <dbReference type="Proteomes" id="UP000287394"/>
    </source>
</evidence>
<keyword evidence="3 7" id="KW-0812">Transmembrane</keyword>
<name>A0A402D039_9BACT</name>
<dbReference type="InterPro" id="IPR001958">
    <property type="entry name" value="Tet-R_TetA/multi-R_MdtG-like"/>
</dbReference>
<dbReference type="PANTHER" id="PTHR23504">
    <property type="entry name" value="MAJOR FACILITATOR SUPERFAMILY DOMAIN-CONTAINING PROTEIN 10"/>
    <property type="match status" value="1"/>
</dbReference>
<dbReference type="AlphaFoldDB" id="A0A402D039"/>
<dbReference type="PRINTS" id="PR01035">
    <property type="entry name" value="TCRTETA"/>
</dbReference>
<evidence type="ECO:0000256" key="5">
    <source>
        <dbReference type="ARBA" id="ARBA00023136"/>
    </source>
</evidence>
<dbReference type="SUPFAM" id="SSF103473">
    <property type="entry name" value="MFS general substrate transporter"/>
    <property type="match status" value="1"/>
</dbReference>
<dbReference type="Gene3D" id="1.20.1250.20">
    <property type="entry name" value="MFS general substrate transporter like domains"/>
    <property type="match status" value="1"/>
</dbReference>
<feature type="transmembrane region" description="Helical" evidence="7">
    <location>
        <begin position="164"/>
        <end position="183"/>
    </location>
</feature>
<feature type="transmembrane region" description="Helical" evidence="7">
    <location>
        <begin position="132"/>
        <end position="152"/>
    </location>
</feature>
<feature type="transmembrane region" description="Helical" evidence="7">
    <location>
        <begin position="33"/>
        <end position="58"/>
    </location>
</feature>
<comment type="subcellular location">
    <subcellularLocation>
        <location evidence="1">Cell membrane</location>
        <topology evidence="1">Multi-pass membrane protein</topology>
    </subcellularLocation>
</comment>
<dbReference type="InterPro" id="IPR020846">
    <property type="entry name" value="MFS_dom"/>
</dbReference>
<feature type="transmembrane region" description="Helical" evidence="7">
    <location>
        <begin position="407"/>
        <end position="425"/>
    </location>
</feature>
<evidence type="ECO:0000256" key="7">
    <source>
        <dbReference type="SAM" id="Phobius"/>
    </source>
</evidence>
<protein>
    <submittedName>
        <fullName evidence="8">Tetracycline resistance MFS efflux pump</fullName>
    </submittedName>
</protein>
<keyword evidence="5 7" id="KW-0472">Membrane</keyword>
<dbReference type="GO" id="GO:0022857">
    <property type="term" value="F:transmembrane transporter activity"/>
    <property type="evidence" value="ECO:0007669"/>
    <property type="project" value="InterPro"/>
</dbReference>
<feature type="transmembrane region" description="Helical" evidence="7">
    <location>
        <begin position="240"/>
        <end position="262"/>
    </location>
</feature>
<dbReference type="RefSeq" id="WP_119322865.1">
    <property type="nucleotide sequence ID" value="NZ_AP025739.1"/>
</dbReference>
<sequence length="446" mass="46783">MRPGKDKSAPTKTDAKPAKKPSSPEYREMHTKLGLLAIAVIINVLGFSIIIPLVPYFIKEALGPGVSAADPRIGEYGGWLTAVYALMQFVFAPIWGRLSDKIGRKPLLMLSLAGDVVFYTMFGLSHSLTMLFAARILAGIFSSATLAIAQAYAADVTPPEHRAAGLGMIGASFGVGFVFGPALGGPLGAVSLALPLFVSAGLAFANLLYIWKYLPEPSRERAPAPSAAVKTSRLAMMGRAVFGPLGFLYILTFAVTFAFANLEGTFSAYLMQHFGYTKNSSLKVQGGVYAYLGFLIVLIQGGAIRPLVKRYGEPRLVIAGIALMAAGFLIFPFCNSLGLLMIGPMIPIACGNGLNSPALRALISRKTSAHSQGASLGLSASFDSLARATGPAAAGWLYRHQGMQSPYWCAGIVMTCALLFAVANYHGLAAPDAAPAPVAGEGNAAA</sequence>
<dbReference type="GO" id="GO:0005886">
    <property type="term" value="C:plasma membrane"/>
    <property type="evidence" value="ECO:0007669"/>
    <property type="project" value="UniProtKB-SubCell"/>
</dbReference>
<organism evidence="8 9">
    <name type="scientific">Capsulimonas corticalis</name>
    <dbReference type="NCBI Taxonomy" id="2219043"/>
    <lineage>
        <taxon>Bacteria</taxon>
        <taxon>Bacillati</taxon>
        <taxon>Armatimonadota</taxon>
        <taxon>Armatimonadia</taxon>
        <taxon>Capsulimonadales</taxon>
        <taxon>Capsulimonadaceae</taxon>
        <taxon>Capsulimonas</taxon>
    </lineage>
</organism>
<keyword evidence="2" id="KW-0813">Transport</keyword>
<gene>
    <name evidence="8" type="ORF">CCAX7_58530</name>
</gene>
<proteinExistence type="predicted"/>
<feature type="transmembrane region" description="Helical" evidence="7">
    <location>
        <begin position="189"/>
        <end position="211"/>
    </location>
</feature>
<evidence type="ECO:0000256" key="2">
    <source>
        <dbReference type="ARBA" id="ARBA00022448"/>
    </source>
</evidence>
<keyword evidence="4 7" id="KW-1133">Transmembrane helix</keyword>
<feature type="transmembrane region" description="Helical" evidence="7">
    <location>
        <begin position="107"/>
        <end position="126"/>
    </location>
</feature>
<evidence type="ECO:0000256" key="3">
    <source>
        <dbReference type="ARBA" id="ARBA00022692"/>
    </source>
</evidence>
<evidence type="ECO:0000256" key="1">
    <source>
        <dbReference type="ARBA" id="ARBA00004651"/>
    </source>
</evidence>
<dbReference type="Pfam" id="PF07690">
    <property type="entry name" value="MFS_1"/>
    <property type="match status" value="2"/>
</dbReference>
<evidence type="ECO:0000256" key="6">
    <source>
        <dbReference type="SAM" id="MobiDB-lite"/>
    </source>
</evidence>
<dbReference type="InterPro" id="IPR011701">
    <property type="entry name" value="MFS"/>
</dbReference>
<feature type="region of interest" description="Disordered" evidence="6">
    <location>
        <begin position="1"/>
        <end position="26"/>
    </location>
</feature>
<dbReference type="OrthoDB" id="9793283at2"/>
<feature type="transmembrane region" description="Helical" evidence="7">
    <location>
        <begin position="78"/>
        <end position="95"/>
    </location>
</feature>
<feature type="transmembrane region" description="Helical" evidence="7">
    <location>
        <begin position="282"/>
        <end position="304"/>
    </location>
</feature>
<dbReference type="Proteomes" id="UP000287394">
    <property type="component" value="Chromosome"/>
</dbReference>
<evidence type="ECO:0000313" key="8">
    <source>
        <dbReference type="EMBL" id="BDI33802.1"/>
    </source>
</evidence>
<dbReference type="PANTHER" id="PTHR23504:SF15">
    <property type="entry name" value="MAJOR FACILITATOR SUPERFAMILY (MFS) PROFILE DOMAIN-CONTAINING PROTEIN"/>
    <property type="match status" value="1"/>
</dbReference>
<reference evidence="8 9" key="1">
    <citation type="journal article" date="2019" name="Int. J. Syst. Evol. Microbiol.">
        <title>Capsulimonas corticalis gen. nov., sp. nov., an aerobic capsulated bacterium, of a novel bacterial order, Capsulimonadales ord. nov., of the class Armatimonadia of the phylum Armatimonadetes.</title>
        <authorList>
            <person name="Li J."/>
            <person name="Kudo C."/>
            <person name="Tonouchi A."/>
        </authorList>
    </citation>
    <scope>NUCLEOTIDE SEQUENCE [LARGE SCALE GENOMIC DNA]</scope>
    <source>
        <strain evidence="8 9">AX-7</strain>
    </source>
</reference>
<dbReference type="CDD" id="cd17330">
    <property type="entry name" value="MFS_SLC46_TetA_like"/>
    <property type="match status" value="1"/>
</dbReference>
<accession>A0A402D039</accession>
<feature type="compositionally biased region" description="Basic and acidic residues" evidence="6">
    <location>
        <begin position="1"/>
        <end position="17"/>
    </location>
</feature>
<feature type="transmembrane region" description="Helical" evidence="7">
    <location>
        <begin position="316"/>
        <end position="333"/>
    </location>
</feature>
<feature type="transmembrane region" description="Helical" evidence="7">
    <location>
        <begin position="339"/>
        <end position="363"/>
    </location>
</feature>
<dbReference type="EMBL" id="AP025739">
    <property type="protein sequence ID" value="BDI33802.1"/>
    <property type="molecule type" value="Genomic_DNA"/>
</dbReference>
<dbReference type="KEGG" id="ccot:CCAX7_58530"/>
<dbReference type="InterPro" id="IPR036259">
    <property type="entry name" value="MFS_trans_sf"/>
</dbReference>